<evidence type="ECO:0000313" key="10">
    <source>
        <dbReference type="EMBL" id="LAC25385.1"/>
    </source>
</evidence>
<dbReference type="EMBL" id="IACT01006250">
    <property type="protein sequence ID" value="LAC25385.1"/>
    <property type="molecule type" value="mRNA"/>
</dbReference>
<keyword evidence="4" id="KW-0443">Lipid metabolism</keyword>
<comment type="catalytic activity">
    <reaction evidence="7">
        <text>a long-chain fatty acid + ATP + CoA = a long-chain fatty acyl-CoA + AMP + diphosphate</text>
        <dbReference type="Rhea" id="RHEA:15421"/>
        <dbReference type="ChEBI" id="CHEBI:30616"/>
        <dbReference type="ChEBI" id="CHEBI:33019"/>
        <dbReference type="ChEBI" id="CHEBI:57287"/>
        <dbReference type="ChEBI" id="CHEBI:57560"/>
        <dbReference type="ChEBI" id="CHEBI:83139"/>
        <dbReference type="ChEBI" id="CHEBI:456215"/>
        <dbReference type="EC" id="6.2.1.3"/>
    </reaction>
</comment>
<evidence type="ECO:0000259" key="8">
    <source>
        <dbReference type="Pfam" id="PF00501"/>
    </source>
</evidence>
<keyword evidence="2" id="KW-0436">Ligase</keyword>
<proteinExistence type="evidence at transcript level"/>
<dbReference type="Gene3D" id="3.40.50.12780">
    <property type="entry name" value="N-terminal domain of ligase-like"/>
    <property type="match status" value="1"/>
</dbReference>
<dbReference type="PANTHER" id="PTHR43272">
    <property type="entry name" value="LONG-CHAIN-FATTY-ACID--COA LIGASE"/>
    <property type="match status" value="1"/>
</dbReference>
<protein>
    <recommendedName>
        <fullName evidence="6">long-chain-fatty-acid--CoA ligase</fullName>
        <ecNumber evidence="6">6.2.1.3</ecNumber>
    </recommendedName>
</protein>
<evidence type="ECO:0000313" key="9">
    <source>
        <dbReference type="EMBL" id="LAB70834.1"/>
    </source>
</evidence>
<evidence type="ECO:0000256" key="7">
    <source>
        <dbReference type="ARBA" id="ARBA00036813"/>
    </source>
</evidence>
<reference evidence="10" key="1">
    <citation type="submission" date="2017-11" db="EMBL/GenBank/DDBJ databases">
        <title>The sensing device of the deep-sea amphipod.</title>
        <authorList>
            <person name="Kobayashi H."/>
            <person name="Nagahama T."/>
            <person name="Arai W."/>
            <person name="Sasagawa Y."/>
            <person name="Umeda M."/>
            <person name="Hayashi T."/>
            <person name="Nikaido I."/>
            <person name="Watanabe H."/>
            <person name="Oguri K."/>
            <person name="Kitazato H."/>
            <person name="Fujioka K."/>
            <person name="Kido Y."/>
            <person name="Takami H."/>
        </authorList>
    </citation>
    <scope>NUCLEOTIDE SEQUENCE</scope>
    <source>
        <tissue evidence="10">Whole body</tissue>
    </source>
</reference>
<dbReference type="EC" id="6.2.1.3" evidence="6"/>
<reference evidence="9" key="2">
    <citation type="journal article" date="2018" name="Biosci. Biotechnol. Biochem.">
        <title>Polysaccharide hydrolase of the hadal zone amphipods Hirondellea gigas.</title>
        <authorList>
            <person name="Kobayashi H."/>
            <person name="Nagahama T."/>
            <person name="Arai W."/>
            <person name="Sasagawa Y."/>
            <person name="Umeda M."/>
            <person name="Hayashi T."/>
            <person name="Nikaido I."/>
            <person name="Watanabe H."/>
            <person name="Oguri K."/>
            <person name="Kitazato H."/>
            <person name="Fujioka K."/>
            <person name="Kido Y."/>
            <person name="Takami H."/>
        </authorList>
    </citation>
    <scope>NUCLEOTIDE SEQUENCE</scope>
    <source>
        <tissue evidence="9">Whole body</tissue>
    </source>
</reference>
<dbReference type="PROSITE" id="PS00455">
    <property type="entry name" value="AMP_BINDING"/>
    <property type="match status" value="1"/>
</dbReference>
<accession>A0A2P2I9Z4</accession>
<evidence type="ECO:0000256" key="2">
    <source>
        <dbReference type="ARBA" id="ARBA00022598"/>
    </source>
</evidence>
<evidence type="ECO:0000256" key="4">
    <source>
        <dbReference type="ARBA" id="ARBA00022832"/>
    </source>
</evidence>
<dbReference type="PANTHER" id="PTHR43272:SF83">
    <property type="entry name" value="ACYL-COA SYNTHETASE LONG-CHAIN, ISOFORM J"/>
    <property type="match status" value="1"/>
</dbReference>
<dbReference type="InterPro" id="IPR000873">
    <property type="entry name" value="AMP-dep_synth/lig_dom"/>
</dbReference>
<dbReference type="GO" id="GO:0090433">
    <property type="term" value="F:palmitoyl-CoA ligase activity"/>
    <property type="evidence" value="ECO:0007669"/>
    <property type="project" value="TreeGrafter"/>
</dbReference>
<dbReference type="GO" id="GO:0005783">
    <property type="term" value="C:endoplasmic reticulum"/>
    <property type="evidence" value="ECO:0007669"/>
    <property type="project" value="TreeGrafter"/>
</dbReference>
<dbReference type="GO" id="GO:0030182">
    <property type="term" value="P:neuron differentiation"/>
    <property type="evidence" value="ECO:0007669"/>
    <property type="project" value="TreeGrafter"/>
</dbReference>
<evidence type="ECO:0000256" key="1">
    <source>
        <dbReference type="ARBA" id="ARBA00006432"/>
    </source>
</evidence>
<dbReference type="AlphaFoldDB" id="A0A2P2I9Z4"/>
<dbReference type="InterPro" id="IPR042099">
    <property type="entry name" value="ANL_N_sf"/>
</dbReference>
<dbReference type="GO" id="GO:0005524">
    <property type="term" value="F:ATP binding"/>
    <property type="evidence" value="ECO:0007669"/>
    <property type="project" value="UniProtKB-KW"/>
</dbReference>
<evidence type="ECO:0000256" key="3">
    <source>
        <dbReference type="ARBA" id="ARBA00022741"/>
    </source>
</evidence>
<keyword evidence="3" id="KW-0547">Nucleotide-binding</keyword>
<organism evidence="9">
    <name type="scientific">Hirondellea gigas</name>
    <dbReference type="NCBI Taxonomy" id="1518452"/>
    <lineage>
        <taxon>Eukaryota</taxon>
        <taxon>Metazoa</taxon>
        <taxon>Ecdysozoa</taxon>
        <taxon>Arthropoda</taxon>
        <taxon>Crustacea</taxon>
        <taxon>Multicrustacea</taxon>
        <taxon>Malacostraca</taxon>
        <taxon>Eumalacostraca</taxon>
        <taxon>Peracarida</taxon>
        <taxon>Amphipoda</taxon>
        <taxon>Amphilochidea</taxon>
        <taxon>Lysianassida</taxon>
        <taxon>Lysianassidira</taxon>
        <taxon>Lysianassoidea</taxon>
        <taxon>Lysianassidae</taxon>
        <taxon>Hirondellea</taxon>
    </lineage>
</organism>
<dbReference type="Pfam" id="PF00501">
    <property type="entry name" value="AMP-binding"/>
    <property type="match status" value="1"/>
</dbReference>
<keyword evidence="4" id="KW-0276">Fatty acid metabolism</keyword>
<keyword evidence="5" id="KW-0067">ATP-binding</keyword>
<evidence type="ECO:0000256" key="5">
    <source>
        <dbReference type="ARBA" id="ARBA00022840"/>
    </source>
</evidence>
<feature type="domain" description="AMP-dependent synthetase/ligase" evidence="8">
    <location>
        <begin position="80"/>
        <end position="491"/>
    </location>
</feature>
<name>A0A2P2I9Z4_9CRUS</name>
<dbReference type="InterPro" id="IPR020845">
    <property type="entry name" value="AMP-binding_CS"/>
</dbReference>
<dbReference type="GO" id="GO:0035336">
    <property type="term" value="P:long-chain fatty-acyl-CoA metabolic process"/>
    <property type="evidence" value="ECO:0007669"/>
    <property type="project" value="TreeGrafter"/>
</dbReference>
<comment type="similarity">
    <text evidence="1">Belongs to the ATP-dependent AMP-binding enzyme family.</text>
</comment>
<dbReference type="GO" id="GO:0005886">
    <property type="term" value="C:plasma membrane"/>
    <property type="evidence" value="ECO:0007669"/>
    <property type="project" value="TreeGrafter"/>
</dbReference>
<sequence>MVTVRATRGEDGCWRKVESIGYEKGKELVKKLTDASILTIPGILKYSVEINGDIPCMGTRTIILRKYEMVNGKRFEKMELGDYAWSTYNDVYRDVLLVSQGVTSLGLKAKDKIAVFAETRADWYTLCVGCLSASLTVVTLYTNLHDDGVIHGIRETEVDTIVTSHDLLPRTLKMLPKCEKVRNVVVFGDQLNGIGDVQSAPESVKVLSYGELKKLGESQDTKDIKSPEPDDVAIIMYTSGSTGTPKGVQLTHRNIFCAICSYVSQAHIAPGDCYLAYLPLAHVMELGTETALLAMGISIAYSSPHTLTNHSPKIMKGTLGDAQVARPTILSAVPLILDRIIKGVTTNVERQGKLKAKLFSESLRYKQGVNGNGGIIARMLDAVIFNKVKDELGGRLRMMVVGGAPLSMRTHNMIRAMFGCSLQTGYGLTETSACATSMDVEDCRPEHVGAPNPGSVIKLESWEEGGYRVTDEPHPRGEIIVGGDCVALGYYKLPEENALAFFEKDGMRWFRTGDIGEFDEYGCLHIIDRKKDLIKLQHGEYVSLGHVESTLKTHALVDNLCVFADSSENNTVAVCVPSGLYIKKILLTIPNAESLSYEDGCAHPDVVKAVLKELQVHGRKQKLNRTEIPAALFLSSKAWTPDNGLVTAALKIRRKQLALEYANEIAQMYAPDSSDTK</sequence>
<dbReference type="GO" id="GO:0005811">
    <property type="term" value="C:lipid droplet"/>
    <property type="evidence" value="ECO:0007669"/>
    <property type="project" value="TreeGrafter"/>
</dbReference>
<evidence type="ECO:0000256" key="6">
    <source>
        <dbReference type="ARBA" id="ARBA00026121"/>
    </source>
</evidence>
<dbReference type="EMBL" id="IACF01005248">
    <property type="protein sequence ID" value="LAB70834.1"/>
    <property type="molecule type" value="mRNA"/>
</dbReference>
<dbReference type="SUPFAM" id="SSF56801">
    <property type="entry name" value="Acetyl-CoA synthetase-like"/>
    <property type="match status" value="1"/>
</dbReference>